<organism evidence="2 3">
    <name type="scientific">Leptospira semungkisensis</name>
    <dbReference type="NCBI Taxonomy" id="2484985"/>
    <lineage>
        <taxon>Bacteria</taxon>
        <taxon>Pseudomonadati</taxon>
        <taxon>Spirochaetota</taxon>
        <taxon>Spirochaetia</taxon>
        <taxon>Leptospirales</taxon>
        <taxon>Leptospiraceae</taxon>
        <taxon>Leptospira</taxon>
    </lineage>
</organism>
<evidence type="ECO:0000256" key="1">
    <source>
        <dbReference type="SAM" id="Phobius"/>
    </source>
</evidence>
<dbReference type="AlphaFoldDB" id="A0A4R9G330"/>
<feature type="transmembrane region" description="Helical" evidence="1">
    <location>
        <begin position="131"/>
        <end position="151"/>
    </location>
</feature>
<feature type="transmembrane region" description="Helical" evidence="1">
    <location>
        <begin position="199"/>
        <end position="223"/>
    </location>
</feature>
<keyword evidence="1" id="KW-1133">Transmembrane helix</keyword>
<dbReference type="EMBL" id="RQEP01000010">
    <property type="protein sequence ID" value="TGK05047.1"/>
    <property type="molecule type" value="Genomic_DNA"/>
</dbReference>
<dbReference type="RefSeq" id="WP_135587229.1">
    <property type="nucleotide sequence ID" value="NZ_RQEP01000010.1"/>
</dbReference>
<dbReference type="OrthoDB" id="326759at2"/>
<evidence type="ECO:0000313" key="3">
    <source>
        <dbReference type="Proteomes" id="UP000297453"/>
    </source>
</evidence>
<feature type="transmembrane region" description="Helical" evidence="1">
    <location>
        <begin position="79"/>
        <end position="101"/>
    </location>
</feature>
<keyword evidence="1" id="KW-0472">Membrane</keyword>
<feature type="transmembrane region" description="Helical" evidence="1">
    <location>
        <begin position="15"/>
        <end position="33"/>
    </location>
</feature>
<comment type="caution">
    <text evidence="2">The sequence shown here is derived from an EMBL/GenBank/DDBJ whole genome shotgun (WGS) entry which is preliminary data.</text>
</comment>
<name>A0A4R9G330_9LEPT</name>
<accession>A0A4R9G330</accession>
<keyword evidence="1" id="KW-0812">Transmembrane</keyword>
<evidence type="ECO:0000313" key="2">
    <source>
        <dbReference type="EMBL" id="TGK05047.1"/>
    </source>
</evidence>
<dbReference type="Proteomes" id="UP000297453">
    <property type="component" value="Unassembled WGS sequence"/>
</dbReference>
<feature type="transmembrane region" description="Helical" evidence="1">
    <location>
        <begin position="172"/>
        <end position="193"/>
    </location>
</feature>
<reference evidence="2" key="1">
    <citation type="journal article" date="2019" name="PLoS Negl. Trop. Dis.">
        <title>Revisiting the worldwide diversity of Leptospira species in the environment.</title>
        <authorList>
            <person name="Vincent A.T."/>
            <person name="Schiettekatte O."/>
            <person name="Bourhy P."/>
            <person name="Veyrier F.J."/>
            <person name="Picardeau M."/>
        </authorList>
    </citation>
    <scope>NUCLEOTIDE SEQUENCE [LARGE SCALE GENOMIC DNA]</scope>
    <source>
        <strain evidence="2">SSS9</strain>
    </source>
</reference>
<feature type="transmembrane region" description="Helical" evidence="1">
    <location>
        <begin position="39"/>
        <end position="59"/>
    </location>
</feature>
<keyword evidence="3" id="KW-1185">Reference proteome</keyword>
<sequence length="242" mass="27478">MFKEYLRYLLGRGQVRIILAIRSVLLILVLAAVPSMQAGGAVALLFVLLVLAFLGTYVANGYVIRSKMDPKRPVELPQYLVFFFLLVLFTLALFLLLNFLITPFIGPETKAVFEKYAEDPTKPMPAELTRLYLITPFLMGLVFYLIIPVLFAKLNIVQGLKALPSCIKRSDYVVAAWTPYVIMFVPTLIMFLISGSEEAVTSFFGQIVILFVLFFSLTSDIFLQYPTYYLIRTKEEPEEPTE</sequence>
<gene>
    <name evidence="2" type="ORF">EHO59_09405</name>
</gene>
<proteinExistence type="predicted"/>
<evidence type="ECO:0008006" key="4">
    <source>
        <dbReference type="Google" id="ProtNLM"/>
    </source>
</evidence>
<protein>
    <recommendedName>
        <fullName evidence="4">DUF4013 domain-containing protein</fullName>
    </recommendedName>
</protein>